<protein>
    <submittedName>
        <fullName evidence="1">Uncharacterized protein</fullName>
    </submittedName>
</protein>
<sequence>MKEQATTEGCPFMRELVALLAEELPAFPLSEQEHLFQRLLDLERHARAESADAVVQAATASARRMSGVAATALWPPRVRRHRAAALKQLEHWQATRHEGFAVLSIAGQGLRRAAGEPGDSPQVGRLAVL</sequence>
<proteinExistence type="predicted"/>
<name>A0ABU7TAI9_9HYPH</name>
<reference evidence="1 2" key="1">
    <citation type="journal article" date="2012" name="Genet. Mol. Biol.">
        <title>Analysis of 16S rRNA and mxaF genes revealing insights into Methylobacterium niche-specific plant association.</title>
        <authorList>
            <person name="Dourado M.N."/>
            <person name="Andreote F.D."/>
            <person name="Dini-Andreote F."/>
            <person name="Conti R."/>
            <person name="Araujo J.M."/>
            <person name="Araujo W.L."/>
        </authorList>
    </citation>
    <scope>NUCLEOTIDE SEQUENCE [LARGE SCALE GENOMIC DNA]</scope>
    <source>
        <strain evidence="1 2">SR1.6/4</strain>
    </source>
</reference>
<evidence type="ECO:0000313" key="2">
    <source>
        <dbReference type="Proteomes" id="UP001349262"/>
    </source>
</evidence>
<keyword evidence="2" id="KW-1185">Reference proteome</keyword>
<dbReference type="EMBL" id="MLBY01000004">
    <property type="protein sequence ID" value="MEE7457563.1"/>
    <property type="molecule type" value="Genomic_DNA"/>
</dbReference>
<gene>
    <name evidence="1" type="ORF">MRSR164_12480</name>
</gene>
<dbReference type="Proteomes" id="UP001349262">
    <property type="component" value="Unassembled WGS sequence"/>
</dbReference>
<evidence type="ECO:0000313" key="1">
    <source>
        <dbReference type="EMBL" id="MEE7457563.1"/>
    </source>
</evidence>
<comment type="caution">
    <text evidence="1">The sequence shown here is derived from an EMBL/GenBank/DDBJ whole genome shotgun (WGS) entry which is preliminary data.</text>
</comment>
<accession>A0ABU7TAI9</accession>
<organism evidence="1 2">
    <name type="scientific">Methylobacterium radiotolerans</name>
    <dbReference type="NCBI Taxonomy" id="31998"/>
    <lineage>
        <taxon>Bacteria</taxon>
        <taxon>Pseudomonadati</taxon>
        <taxon>Pseudomonadota</taxon>
        <taxon>Alphaproteobacteria</taxon>
        <taxon>Hyphomicrobiales</taxon>
        <taxon>Methylobacteriaceae</taxon>
        <taxon>Methylobacterium</taxon>
    </lineage>
</organism>